<reference evidence="1 2" key="1">
    <citation type="submission" date="2024-03" db="EMBL/GenBank/DDBJ databases">
        <title>Novel species of the genus Variovorax.</title>
        <authorList>
            <person name="Liu Q."/>
            <person name="Xin Y.-H."/>
        </authorList>
    </citation>
    <scope>NUCLEOTIDE SEQUENCE [LARGE SCALE GENOMIC DNA]</scope>
    <source>
        <strain evidence="1 2">KACC 18899</strain>
    </source>
</reference>
<name>A0ABU8VDY1_9BURK</name>
<accession>A0ABU8VDY1</accession>
<keyword evidence="2" id="KW-1185">Reference proteome</keyword>
<evidence type="ECO:0000313" key="1">
    <source>
        <dbReference type="EMBL" id="MEJ8811768.1"/>
    </source>
</evidence>
<comment type="caution">
    <text evidence="1">The sequence shown here is derived from an EMBL/GenBank/DDBJ whole genome shotgun (WGS) entry which is preliminary data.</text>
</comment>
<protein>
    <recommendedName>
        <fullName evidence="3">Antitoxin Xre/MbcA/ParS-like toxin-binding domain-containing protein</fullName>
    </recommendedName>
</protein>
<organism evidence="1 2">
    <name type="scientific">Variovorax ureilyticus</name>
    <dbReference type="NCBI Taxonomy" id="1836198"/>
    <lineage>
        <taxon>Bacteria</taxon>
        <taxon>Pseudomonadati</taxon>
        <taxon>Pseudomonadota</taxon>
        <taxon>Betaproteobacteria</taxon>
        <taxon>Burkholderiales</taxon>
        <taxon>Comamonadaceae</taxon>
        <taxon>Variovorax</taxon>
    </lineage>
</organism>
<gene>
    <name evidence="1" type="ORF">WKW77_11875</name>
</gene>
<proteinExistence type="predicted"/>
<dbReference type="EMBL" id="JBBKZU010000004">
    <property type="protein sequence ID" value="MEJ8811768.1"/>
    <property type="molecule type" value="Genomic_DNA"/>
</dbReference>
<evidence type="ECO:0008006" key="3">
    <source>
        <dbReference type="Google" id="ProtNLM"/>
    </source>
</evidence>
<dbReference type="RefSeq" id="WP_340357037.1">
    <property type="nucleotide sequence ID" value="NZ_JBBKZU010000004.1"/>
</dbReference>
<sequence length="136" mass="14689">MTKDIYATAAQAAALLREGQKYRRERLRAADMVTVEEAGLIMGVEGSTIAAWISGGQCIGFDDPDGVVRVPRWQFEASAWSSIRRIGQSLGTRNCWQILDFLETPTPALGGLTPRVALEQGVPVARVLAVATAHAH</sequence>
<evidence type="ECO:0000313" key="2">
    <source>
        <dbReference type="Proteomes" id="UP001365846"/>
    </source>
</evidence>
<dbReference type="Proteomes" id="UP001365846">
    <property type="component" value="Unassembled WGS sequence"/>
</dbReference>